<evidence type="ECO:0000256" key="1">
    <source>
        <dbReference type="SAM" id="SignalP"/>
    </source>
</evidence>
<evidence type="ECO:0008006" key="4">
    <source>
        <dbReference type="Google" id="ProtNLM"/>
    </source>
</evidence>
<feature type="signal peptide" evidence="1">
    <location>
        <begin position="1"/>
        <end position="26"/>
    </location>
</feature>
<comment type="caution">
    <text evidence="2">The sequence shown here is derived from an EMBL/GenBank/DDBJ whole genome shotgun (WGS) entry which is preliminary data.</text>
</comment>
<evidence type="ECO:0000313" key="2">
    <source>
        <dbReference type="EMBL" id="GFR71712.1"/>
    </source>
</evidence>
<proteinExistence type="predicted"/>
<reference evidence="2 3" key="1">
    <citation type="journal article" date="2021" name="Elife">
        <title>Chloroplast acquisition without the gene transfer in kleptoplastic sea slugs, Plakobranchus ocellatus.</title>
        <authorList>
            <person name="Maeda T."/>
            <person name="Takahashi S."/>
            <person name="Yoshida T."/>
            <person name="Shimamura S."/>
            <person name="Takaki Y."/>
            <person name="Nagai Y."/>
            <person name="Toyoda A."/>
            <person name="Suzuki Y."/>
            <person name="Arimoto A."/>
            <person name="Ishii H."/>
            <person name="Satoh N."/>
            <person name="Nishiyama T."/>
            <person name="Hasebe M."/>
            <person name="Maruyama T."/>
            <person name="Minagawa J."/>
            <person name="Obokata J."/>
            <person name="Shigenobu S."/>
        </authorList>
    </citation>
    <scope>NUCLEOTIDE SEQUENCE [LARGE SCALE GENOMIC DNA]</scope>
</reference>
<dbReference type="EMBL" id="BMAT01007806">
    <property type="protein sequence ID" value="GFR71712.1"/>
    <property type="molecule type" value="Genomic_DNA"/>
</dbReference>
<name>A0AAV4FEQ8_9GAST</name>
<evidence type="ECO:0000313" key="3">
    <source>
        <dbReference type="Proteomes" id="UP000762676"/>
    </source>
</evidence>
<protein>
    <recommendedName>
        <fullName evidence="4">EMI domain-containing protein</fullName>
    </recommendedName>
</protein>
<organism evidence="2 3">
    <name type="scientific">Elysia marginata</name>
    <dbReference type="NCBI Taxonomy" id="1093978"/>
    <lineage>
        <taxon>Eukaryota</taxon>
        <taxon>Metazoa</taxon>
        <taxon>Spiralia</taxon>
        <taxon>Lophotrochozoa</taxon>
        <taxon>Mollusca</taxon>
        <taxon>Gastropoda</taxon>
        <taxon>Heterobranchia</taxon>
        <taxon>Euthyneura</taxon>
        <taxon>Panpulmonata</taxon>
        <taxon>Sacoglossa</taxon>
        <taxon>Placobranchoidea</taxon>
        <taxon>Plakobranchidae</taxon>
        <taxon>Elysia</taxon>
    </lineage>
</organism>
<gene>
    <name evidence="2" type="ORF">ElyMa_003820600</name>
</gene>
<accession>A0AAV4FEQ8</accession>
<keyword evidence="3" id="KW-1185">Reference proteome</keyword>
<keyword evidence="1" id="KW-0732">Signal</keyword>
<dbReference type="AlphaFoldDB" id="A0AAV4FEQ8"/>
<sequence length="99" mass="11203">MEPKTWTLIVMASSLLSLCYLGAVQAQGFNRDWSSYNFITPSTPRPQDVNCHVVIRTTRQVGGRCVRMGQRMYNCQAGPYLAPNPSCERIMNQRTTPHP</sequence>
<feature type="chain" id="PRO_5043663198" description="EMI domain-containing protein" evidence="1">
    <location>
        <begin position="27"/>
        <end position="99"/>
    </location>
</feature>
<dbReference type="Proteomes" id="UP000762676">
    <property type="component" value="Unassembled WGS sequence"/>
</dbReference>